<dbReference type="STRING" id="1798697.A2373_01015"/>
<evidence type="ECO:0000313" key="2">
    <source>
        <dbReference type="Proteomes" id="UP000176300"/>
    </source>
</evidence>
<reference evidence="1 2" key="1">
    <citation type="journal article" date="2016" name="Nat. Commun.">
        <title>Thousands of microbial genomes shed light on interconnected biogeochemical processes in an aquifer system.</title>
        <authorList>
            <person name="Anantharaman K."/>
            <person name="Brown C.T."/>
            <person name="Hug L.A."/>
            <person name="Sharon I."/>
            <person name="Castelle C.J."/>
            <person name="Probst A.J."/>
            <person name="Thomas B.C."/>
            <person name="Singh A."/>
            <person name="Wilkins M.J."/>
            <person name="Karaoz U."/>
            <person name="Brodie E.L."/>
            <person name="Williams K.H."/>
            <person name="Hubbard S.S."/>
            <person name="Banfield J.F."/>
        </authorList>
    </citation>
    <scope>NUCLEOTIDE SEQUENCE [LARGE SCALE GENOMIC DNA]</scope>
</reference>
<dbReference type="AlphaFoldDB" id="A0A1F6NG22"/>
<evidence type="ECO:0000313" key="1">
    <source>
        <dbReference type="EMBL" id="OGH82801.1"/>
    </source>
</evidence>
<comment type="caution">
    <text evidence="1">The sequence shown here is derived from an EMBL/GenBank/DDBJ whole genome shotgun (WGS) entry which is preliminary data.</text>
</comment>
<dbReference type="EMBL" id="MFQS01000028">
    <property type="protein sequence ID" value="OGH82801.1"/>
    <property type="molecule type" value="Genomic_DNA"/>
</dbReference>
<gene>
    <name evidence="1" type="ORF">A2373_01015</name>
</gene>
<organism evidence="1 2">
    <name type="scientific">Candidatus Magasanikbacteria bacterium RIFOXYB1_FULL_40_15</name>
    <dbReference type="NCBI Taxonomy" id="1798697"/>
    <lineage>
        <taxon>Bacteria</taxon>
        <taxon>Candidatus Magasanikiibacteriota</taxon>
    </lineage>
</organism>
<sequence length="61" mass="7212">MKLPKFLTIKKERKKTGSFAEFFLHAPEKEKRRVFEDAARLANKDQRALVENINKLQHKTS</sequence>
<name>A0A1F6NG22_9BACT</name>
<protein>
    <submittedName>
        <fullName evidence="1">Uncharacterized protein</fullName>
    </submittedName>
</protein>
<proteinExistence type="predicted"/>
<accession>A0A1F6NG22</accession>
<dbReference type="Proteomes" id="UP000176300">
    <property type="component" value="Unassembled WGS sequence"/>
</dbReference>